<gene>
    <name evidence="2" type="ORF">EW146_g9691</name>
</gene>
<accession>A0A4V3XCN0</accession>
<dbReference type="Proteomes" id="UP000310158">
    <property type="component" value="Unassembled WGS sequence"/>
</dbReference>
<dbReference type="InterPro" id="IPR036678">
    <property type="entry name" value="MutS_con_dom_sf"/>
</dbReference>
<comment type="caution">
    <text evidence="2">The sequence shown here is derived from an EMBL/GenBank/DDBJ whole genome shotgun (WGS) entry which is preliminary data.</text>
</comment>
<evidence type="ECO:0000256" key="1">
    <source>
        <dbReference type="SAM" id="MobiDB-lite"/>
    </source>
</evidence>
<dbReference type="Gene3D" id="3.40.50.720">
    <property type="entry name" value="NAD(P)-binding Rossmann-like Domain"/>
    <property type="match status" value="1"/>
</dbReference>
<organism evidence="2 3">
    <name type="scientific">Bondarzewia mesenterica</name>
    <dbReference type="NCBI Taxonomy" id="1095465"/>
    <lineage>
        <taxon>Eukaryota</taxon>
        <taxon>Fungi</taxon>
        <taxon>Dikarya</taxon>
        <taxon>Basidiomycota</taxon>
        <taxon>Agaricomycotina</taxon>
        <taxon>Agaricomycetes</taxon>
        <taxon>Russulales</taxon>
        <taxon>Bondarzewiaceae</taxon>
        <taxon>Bondarzewia</taxon>
    </lineage>
</organism>
<name>A0A4V3XCN0_9AGAM</name>
<dbReference type="GO" id="GO:0005524">
    <property type="term" value="F:ATP binding"/>
    <property type="evidence" value="ECO:0007669"/>
    <property type="project" value="InterPro"/>
</dbReference>
<dbReference type="InterPro" id="IPR036291">
    <property type="entry name" value="NAD(P)-bd_dom_sf"/>
</dbReference>
<feature type="region of interest" description="Disordered" evidence="1">
    <location>
        <begin position="226"/>
        <end position="254"/>
    </location>
</feature>
<dbReference type="EMBL" id="SGPL01000908">
    <property type="protein sequence ID" value="THH06183.1"/>
    <property type="molecule type" value="Genomic_DNA"/>
</dbReference>
<dbReference type="OrthoDB" id="1393670at2759"/>
<dbReference type="Gene3D" id="3.30.420.110">
    <property type="entry name" value="MutS, connector domain"/>
    <property type="match status" value="1"/>
</dbReference>
<sequence>MALRVIYGREKDGNDIDEHGPWPSTFFSKLPPKSPGTTGMVRLFAWSAGAKDKDKDGNDGRFYTVHGPDALRARGGSVQHQPLCKRRNDVFGGRAHDEAVEGGDLGAEAGQGRKAKKFQLDKELRSLFFAFFAEFDNDILSAPMVMAIASAPSVPRSFSKSKNKTVGIMFSDAILWQLGMSDFVDKDLFSNTHLILAEPQPCVACETSQCCAPIFFDTMITAPSSTSYTTSNIPSVKRRTQESPQPRPARRPVLRMDAQDGSWTPLSKDVDSQSDTQSHCPWDCRATPQAARLASWCNITSTSHTNQFSTTHKAQVPFSQFPVPPGLSCLQIRQRPSSVATEIPDPFSGAVNSLLKSPASMNPTVTGLAAYLTTISHDQLLRQARVCEHFMHVCTDDLESVRVERAICQYLYSRGGCGDRATTLCPTHSKQAKEWMPDTSSQQIIDEMVRYTVIAKCCSLHLRSLDSKKVKRMWDEVQKAWSLNSKGDRADSVIPSSTSQGSDLMARERFRCNEEIGHSVHVKACAPAFHSLLYVYGVQHVDTGIMTLESSPWLNMFNINIHPFFYLTKYAIPYMPSGSSIIFNASINFAIGHPELGLFHDQRHHHHVHAHAQQSNRGFARGIQVNGAVPSIPLLFPGI</sequence>
<dbReference type="SUPFAM" id="SSF51735">
    <property type="entry name" value="NAD(P)-binding Rossmann-fold domains"/>
    <property type="match status" value="1"/>
</dbReference>
<dbReference type="AlphaFoldDB" id="A0A4V3XCN0"/>
<evidence type="ECO:0000313" key="3">
    <source>
        <dbReference type="Proteomes" id="UP000310158"/>
    </source>
</evidence>
<evidence type="ECO:0000313" key="2">
    <source>
        <dbReference type="EMBL" id="THH06183.1"/>
    </source>
</evidence>
<protein>
    <submittedName>
        <fullName evidence="2">Uncharacterized protein</fullName>
    </submittedName>
</protein>
<keyword evidence="3" id="KW-1185">Reference proteome</keyword>
<dbReference type="GO" id="GO:0006298">
    <property type="term" value="P:mismatch repair"/>
    <property type="evidence" value="ECO:0007669"/>
    <property type="project" value="InterPro"/>
</dbReference>
<reference evidence="2 3" key="1">
    <citation type="submission" date="2019-02" db="EMBL/GenBank/DDBJ databases">
        <title>Genome sequencing of the rare red list fungi Bondarzewia mesenterica.</title>
        <authorList>
            <person name="Buettner E."/>
            <person name="Kellner H."/>
        </authorList>
    </citation>
    <scope>NUCLEOTIDE SEQUENCE [LARGE SCALE GENOMIC DNA]</scope>
    <source>
        <strain evidence="2 3">DSM 108281</strain>
    </source>
</reference>
<proteinExistence type="predicted"/>
<dbReference type="GO" id="GO:0030983">
    <property type="term" value="F:mismatched DNA binding"/>
    <property type="evidence" value="ECO:0007669"/>
    <property type="project" value="InterPro"/>
</dbReference>